<dbReference type="AlphaFoldDB" id="A0A8H4ADU5"/>
<gene>
    <name evidence="1" type="ORF">F8M41_023203</name>
</gene>
<keyword evidence="2" id="KW-1185">Reference proteome</keyword>
<comment type="caution">
    <text evidence="1">The sequence shown here is derived from an EMBL/GenBank/DDBJ whole genome shotgun (WGS) entry which is preliminary data.</text>
</comment>
<sequence length="72" mass="8261">MKKKKIFKATKKIKGSPSTLHIEVNQDHERFDDLKIHLPVAPNSDDINDGIWQAWALLDNHDYANCDSESDN</sequence>
<dbReference type="Proteomes" id="UP000439903">
    <property type="component" value="Unassembled WGS sequence"/>
</dbReference>
<protein>
    <submittedName>
        <fullName evidence="1">Uncharacterized protein</fullName>
    </submittedName>
</protein>
<evidence type="ECO:0000313" key="2">
    <source>
        <dbReference type="Proteomes" id="UP000439903"/>
    </source>
</evidence>
<reference evidence="1 2" key="1">
    <citation type="journal article" date="2019" name="Environ. Microbiol.">
        <title>At the nexus of three kingdoms: the genome of the mycorrhizal fungus Gigaspora margarita provides insights into plant, endobacterial and fungal interactions.</title>
        <authorList>
            <person name="Venice F."/>
            <person name="Ghignone S."/>
            <person name="Salvioli di Fossalunga A."/>
            <person name="Amselem J."/>
            <person name="Novero M."/>
            <person name="Xianan X."/>
            <person name="Sedzielewska Toro K."/>
            <person name="Morin E."/>
            <person name="Lipzen A."/>
            <person name="Grigoriev I.V."/>
            <person name="Henrissat B."/>
            <person name="Martin F.M."/>
            <person name="Bonfante P."/>
        </authorList>
    </citation>
    <scope>NUCLEOTIDE SEQUENCE [LARGE SCALE GENOMIC DNA]</scope>
    <source>
        <strain evidence="1 2">BEG34</strain>
    </source>
</reference>
<proteinExistence type="predicted"/>
<dbReference type="EMBL" id="WTPW01000746">
    <property type="protein sequence ID" value="KAF0483876.1"/>
    <property type="molecule type" value="Genomic_DNA"/>
</dbReference>
<organism evidence="1 2">
    <name type="scientific">Gigaspora margarita</name>
    <dbReference type="NCBI Taxonomy" id="4874"/>
    <lineage>
        <taxon>Eukaryota</taxon>
        <taxon>Fungi</taxon>
        <taxon>Fungi incertae sedis</taxon>
        <taxon>Mucoromycota</taxon>
        <taxon>Glomeromycotina</taxon>
        <taxon>Glomeromycetes</taxon>
        <taxon>Diversisporales</taxon>
        <taxon>Gigasporaceae</taxon>
        <taxon>Gigaspora</taxon>
    </lineage>
</organism>
<name>A0A8H4ADU5_GIGMA</name>
<dbReference type="OrthoDB" id="2417631at2759"/>
<accession>A0A8H4ADU5</accession>
<evidence type="ECO:0000313" key="1">
    <source>
        <dbReference type="EMBL" id="KAF0483876.1"/>
    </source>
</evidence>